<dbReference type="GO" id="GO:0006272">
    <property type="term" value="P:leading strand elongation"/>
    <property type="evidence" value="ECO:0007669"/>
    <property type="project" value="TreeGrafter"/>
</dbReference>
<dbReference type="GO" id="GO:0046982">
    <property type="term" value="F:protein heterodimerization activity"/>
    <property type="evidence" value="ECO:0007669"/>
    <property type="project" value="InterPro"/>
</dbReference>
<feature type="region of interest" description="Disordered" evidence="6">
    <location>
        <begin position="138"/>
        <end position="236"/>
    </location>
</feature>
<evidence type="ECO:0000256" key="5">
    <source>
        <dbReference type="ARBA" id="ARBA00042096"/>
    </source>
</evidence>
<reference evidence="8" key="1">
    <citation type="journal article" date="2020" name="Stud. Mycol.">
        <title>101 Dothideomycetes genomes: a test case for predicting lifestyles and emergence of pathogens.</title>
        <authorList>
            <person name="Haridas S."/>
            <person name="Albert R."/>
            <person name="Binder M."/>
            <person name="Bloem J."/>
            <person name="Labutti K."/>
            <person name="Salamov A."/>
            <person name="Andreopoulos B."/>
            <person name="Baker S."/>
            <person name="Barry K."/>
            <person name="Bills G."/>
            <person name="Bluhm B."/>
            <person name="Cannon C."/>
            <person name="Castanera R."/>
            <person name="Culley D."/>
            <person name="Daum C."/>
            <person name="Ezra D."/>
            <person name="Gonzalez J."/>
            <person name="Henrissat B."/>
            <person name="Kuo A."/>
            <person name="Liang C."/>
            <person name="Lipzen A."/>
            <person name="Lutzoni F."/>
            <person name="Magnuson J."/>
            <person name="Mondo S."/>
            <person name="Nolan M."/>
            <person name="Ohm R."/>
            <person name="Pangilinan J."/>
            <person name="Park H.-J."/>
            <person name="Ramirez L."/>
            <person name="Alfaro M."/>
            <person name="Sun H."/>
            <person name="Tritt A."/>
            <person name="Yoshinaga Y."/>
            <person name="Zwiers L.-H."/>
            <person name="Turgeon B."/>
            <person name="Goodwin S."/>
            <person name="Spatafora J."/>
            <person name="Crous P."/>
            <person name="Grigoriev I."/>
        </authorList>
    </citation>
    <scope>NUCLEOTIDE SEQUENCE</scope>
    <source>
        <strain evidence="8">CBS 113979</strain>
    </source>
</reference>
<dbReference type="InterPro" id="IPR003958">
    <property type="entry name" value="CBFA_NFYB_domain"/>
</dbReference>
<name>A0A6G1H8Y6_9PEZI</name>
<dbReference type="Proteomes" id="UP000800041">
    <property type="component" value="Unassembled WGS sequence"/>
</dbReference>
<feature type="domain" description="Transcription factor CBF/NF-Y/archaeal histone" evidence="7">
    <location>
        <begin position="33"/>
        <end position="93"/>
    </location>
</feature>
<organism evidence="8 9">
    <name type="scientific">Aulographum hederae CBS 113979</name>
    <dbReference type="NCBI Taxonomy" id="1176131"/>
    <lineage>
        <taxon>Eukaryota</taxon>
        <taxon>Fungi</taxon>
        <taxon>Dikarya</taxon>
        <taxon>Ascomycota</taxon>
        <taxon>Pezizomycotina</taxon>
        <taxon>Dothideomycetes</taxon>
        <taxon>Pleosporomycetidae</taxon>
        <taxon>Aulographales</taxon>
        <taxon>Aulographaceae</taxon>
    </lineage>
</organism>
<evidence type="ECO:0000256" key="6">
    <source>
        <dbReference type="SAM" id="MobiDB-lite"/>
    </source>
</evidence>
<dbReference type="GO" id="GO:0006974">
    <property type="term" value="P:DNA damage response"/>
    <property type="evidence" value="ECO:0007669"/>
    <property type="project" value="TreeGrafter"/>
</dbReference>
<dbReference type="AlphaFoldDB" id="A0A6G1H8Y6"/>
<keyword evidence="9" id="KW-1185">Reference proteome</keyword>
<dbReference type="InterPro" id="IPR051377">
    <property type="entry name" value="DNA_Pol-Epsilon_Subunit"/>
</dbReference>
<feature type="compositionally biased region" description="Acidic residues" evidence="6">
    <location>
        <begin position="177"/>
        <end position="220"/>
    </location>
</feature>
<evidence type="ECO:0000259" key="7">
    <source>
        <dbReference type="Pfam" id="PF00808"/>
    </source>
</evidence>
<dbReference type="Pfam" id="PF00808">
    <property type="entry name" value="CBFD_NFYB_HMF"/>
    <property type="match status" value="1"/>
</dbReference>
<accession>A0A6G1H8Y6</accession>
<dbReference type="PANTHER" id="PTHR46172:SF1">
    <property type="entry name" value="DNA POLYMERASE EPSILON SUBUNIT 3"/>
    <property type="match status" value="1"/>
</dbReference>
<dbReference type="SUPFAM" id="SSF47113">
    <property type="entry name" value="Histone-fold"/>
    <property type="match status" value="1"/>
</dbReference>
<dbReference type="Gene3D" id="1.10.20.10">
    <property type="entry name" value="Histone, subunit A"/>
    <property type="match status" value="1"/>
</dbReference>
<dbReference type="GO" id="GO:0008622">
    <property type="term" value="C:epsilon DNA polymerase complex"/>
    <property type="evidence" value="ECO:0007669"/>
    <property type="project" value="TreeGrafter"/>
</dbReference>
<dbReference type="InterPro" id="IPR009072">
    <property type="entry name" value="Histone-fold"/>
</dbReference>
<evidence type="ECO:0000256" key="3">
    <source>
        <dbReference type="ARBA" id="ARBA00023242"/>
    </source>
</evidence>
<dbReference type="PANTHER" id="PTHR46172">
    <property type="entry name" value="DNA POLYMERASE EPSILON SUBUNIT 3"/>
    <property type="match status" value="1"/>
</dbReference>
<comment type="subcellular location">
    <subcellularLocation>
        <location evidence="1">Nucleus</location>
    </subcellularLocation>
</comment>
<dbReference type="OrthoDB" id="1707486at2759"/>
<keyword evidence="2" id="KW-0235">DNA replication</keyword>
<evidence type="ECO:0000256" key="2">
    <source>
        <dbReference type="ARBA" id="ARBA00022705"/>
    </source>
</evidence>
<dbReference type="GO" id="GO:0031490">
    <property type="term" value="F:chromatin DNA binding"/>
    <property type="evidence" value="ECO:0007669"/>
    <property type="project" value="TreeGrafter"/>
</dbReference>
<dbReference type="EMBL" id="ML977145">
    <property type="protein sequence ID" value="KAF1989527.1"/>
    <property type="molecule type" value="Genomic_DNA"/>
</dbReference>
<gene>
    <name evidence="8" type="ORF">K402DRAFT_372346</name>
</gene>
<feature type="region of interest" description="Disordered" evidence="6">
    <location>
        <begin position="1"/>
        <end position="28"/>
    </location>
</feature>
<evidence type="ECO:0000313" key="8">
    <source>
        <dbReference type="EMBL" id="KAF1989527.1"/>
    </source>
</evidence>
<dbReference type="GO" id="GO:0008623">
    <property type="term" value="C:CHRAC"/>
    <property type="evidence" value="ECO:0007669"/>
    <property type="project" value="TreeGrafter"/>
</dbReference>
<evidence type="ECO:0000256" key="1">
    <source>
        <dbReference type="ARBA" id="ARBA00004123"/>
    </source>
</evidence>
<evidence type="ECO:0000313" key="9">
    <source>
        <dbReference type="Proteomes" id="UP000800041"/>
    </source>
</evidence>
<keyword evidence="3" id="KW-0539">Nucleus</keyword>
<dbReference type="CDD" id="cd22928">
    <property type="entry name" value="HFD_POLE3_DPB4"/>
    <property type="match status" value="1"/>
</dbReference>
<evidence type="ECO:0000256" key="4">
    <source>
        <dbReference type="ARBA" id="ARBA00039775"/>
    </source>
</evidence>
<feature type="compositionally biased region" description="Polar residues" evidence="6">
    <location>
        <begin position="1"/>
        <end position="11"/>
    </location>
</feature>
<proteinExistence type="predicted"/>
<sequence length="236" mass="26545">MPRRSTNSVASNADEPTGSASRDRDNYGVEDLNLPKTMIQRLAKGVLPPNTQITKDALLAISKSSTVFVNYLAAHANENAQRANKKTIQPKDIFDSIYDLGFDVFLPRLQAELEKYNTIQCDKRNTYRRKVREEQKIKAAANTKGDGLPSDQDKTANGHAPVPETGPAVKKMRRNDDDMDDGDQEQDQDEEEGEDEEEEEDDDQVEGDNDDTLPQEDPLEERERRSDGEDEGDESE</sequence>
<dbReference type="GO" id="GO:0031507">
    <property type="term" value="P:heterochromatin formation"/>
    <property type="evidence" value="ECO:0007669"/>
    <property type="project" value="TreeGrafter"/>
</dbReference>
<protein>
    <recommendedName>
        <fullName evidence="4">DNA polymerase epsilon subunit D</fullName>
    </recommendedName>
    <alternativeName>
        <fullName evidence="5">DNA polymerase II subunit D</fullName>
    </alternativeName>
</protein>